<sequence length="551" mass="59981">MNKKILSILMMLIVVTAVGVTYFISNQGMEKSPHYGIKPSPSTGTTEAYGVSSSHPLAVKAGMGVLEKGGNAVDAAVAVSYALGVVEPYGSGIGGGGAMLIHPADEEEDPVIYQYRETAPISGATPSNKFGVPGLVKGLEAAHSDFGSMDMEKLLEPSISLAEDGFKADEHLTQRLEENAQRMPVKKLDHFFPDGEPIQPNETLKQKELAKTLKSIQSEGSGAFYYGDISDKLAAGVKELTKSDLSNYSVMKSAPVKGEFAGYEVYSAPPPLSGVTLIQSLKASEMVDLKEAEGSQADYIHMIGEITKRTYDDRVENIGDPLFTDKSYEELTEDDYVEDLAASIDMDQLSDDYKTSDTVAEEDHVSTTHYVVVDADGNMVSVTNTLSAYFGSGEEVGGFFLNDQLKNFSPDDSSINGMEAGKRPRSFTSPTIMTNGDRKIGIGSPGGERIPMMLTEVLTKHVMFGEPLEDAIASPRFYIEDENVYVEKDLDDEVKEELEERDYDVHLEVSPTYYGGVQALVVDEEENRVYGGSDPRRAGAWQVKENSMEKD</sequence>
<dbReference type="SUPFAM" id="SSF56235">
    <property type="entry name" value="N-terminal nucleophile aminohydrolases (Ntn hydrolases)"/>
    <property type="match status" value="1"/>
</dbReference>
<evidence type="ECO:0000256" key="2">
    <source>
        <dbReference type="ARBA" id="ARBA00001089"/>
    </source>
</evidence>
<comment type="similarity">
    <text evidence="3 11">Belongs to the gamma-glutamyltransferase family.</text>
</comment>
<dbReference type="InterPro" id="IPR029055">
    <property type="entry name" value="Ntn_hydrolases_N"/>
</dbReference>
<feature type="active site" description="Nucleophile" evidence="9">
    <location>
        <position position="367"/>
    </location>
</feature>
<evidence type="ECO:0000256" key="1">
    <source>
        <dbReference type="ARBA" id="ARBA00001049"/>
    </source>
</evidence>
<keyword evidence="7 11" id="KW-0012">Acyltransferase</keyword>
<accession>I0JR02</accession>
<dbReference type="EMBL" id="HE717023">
    <property type="protein sequence ID" value="CCG46572.1"/>
    <property type="molecule type" value="Genomic_DNA"/>
</dbReference>
<feature type="region of interest" description="Disordered" evidence="12">
    <location>
        <begin position="528"/>
        <end position="551"/>
    </location>
</feature>
<keyword evidence="5 11" id="KW-0378">Hydrolase</keyword>
<dbReference type="PRINTS" id="PR01210">
    <property type="entry name" value="GGTRANSPTASE"/>
</dbReference>
<dbReference type="GO" id="GO:0006750">
    <property type="term" value="P:glutathione biosynthetic process"/>
    <property type="evidence" value="ECO:0007669"/>
    <property type="project" value="UniProtKB-KW"/>
</dbReference>
<keyword evidence="4 11" id="KW-0808">Transferase</keyword>
<dbReference type="UniPathway" id="UPA00204"/>
<dbReference type="Pfam" id="PF01019">
    <property type="entry name" value="G_glu_transpept"/>
    <property type="match status" value="1"/>
</dbReference>
<keyword evidence="6 11" id="KW-0865">Zymogen</keyword>
<dbReference type="Gene3D" id="3.60.20.40">
    <property type="match status" value="1"/>
</dbReference>
<name>I0JR02_HALH3</name>
<dbReference type="PANTHER" id="PTHR43199">
    <property type="entry name" value="GLUTATHIONE HYDROLASE"/>
    <property type="match status" value="1"/>
</dbReference>
<keyword evidence="11" id="KW-0317">Glutathione biosynthesis</keyword>
<dbReference type="InterPro" id="IPR043137">
    <property type="entry name" value="GGT_ssub_C"/>
</dbReference>
<dbReference type="eggNOG" id="COG0405">
    <property type="taxonomic scope" value="Bacteria"/>
</dbReference>
<evidence type="ECO:0000313" key="13">
    <source>
        <dbReference type="EMBL" id="CCG46572.1"/>
    </source>
</evidence>
<comment type="catalytic activity">
    <reaction evidence="2 11">
        <text>glutathione + H2O = L-cysteinylglycine + L-glutamate</text>
        <dbReference type="Rhea" id="RHEA:28807"/>
        <dbReference type="ChEBI" id="CHEBI:15377"/>
        <dbReference type="ChEBI" id="CHEBI:29985"/>
        <dbReference type="ChEBI" id="CHEBI:57925"/>
        <dbReference type="ChEBI" id="CHEBI:61694"/>
        <dbReference type="EC" id="3.4.19.13"/>
    </reaction>
</comment>
<dbReference type="AlphaFoldDB" id="I0JR02"/>
<evidence type="ECO:0000256" key="4">
    <source>
        <dbReference type="ARBA" id="ARBA00022679"/>
    </source>
</evidence>
<evidence type="ECO:0000256" key="5">
    <source>
        <dbReference type="ARBA" id="ARBA00022801"/>
    </source>
</evidence>
<evidence type="ECO:0000256" key="6">
    <source>
        <dbReference type="ARBA" id="ARBA00023145"/>
    </source>
</evidence>
<dbReference type="STRING" id="866895.HBHAL_4230"/>
<dbReference type="InterPro" id="IPR051792">
    <property type="entry name" value="GGT_bact"/>
</dbReference>
<proteinExistence type="inferred from homology"/>
<evidence type="ECO:0000256" key="10">
    <source>
        <dbReference type="PIRSR" id="PIRSR600101-2"/>
    </source>
</evidence>
<dbReference type="HOGENOM" id="CLU_014813_0_3_9"/>
<dbReference type="MEROPS" id="T03.023"/>
<evidence type="ECO:0000256" key="9">
    <source>
        <dbReference type="PIRSR" id="PIRSR600101-1"/>
    </source>
</evidence>
<comment type="pathway">
    <text evidence="11">Sulfur metabolism; glutathione metabolism.</text>
</comment>
<dbReference type="GO" id="GO:0006751">
    <property type="term" value="P:glutathione catabolic process"/>
    <property type="evidence" value="ECO:0007669"/>
    <property type="project" value="UniProtKB-UniRule"/>
</dbReference>
<evidence type="ECO:0000256" key="7">
    <source>
        <dbReference type="ARBA" id="ARBA00023315"/>
    </source>
</evidence>
<keyword evidence="14" id="KW-1185">Reference proteome</keyword>
<evidence type="ECO:0000313" key="14">
    <source>
        <dbReference type="Proteomes" id="UP000007397"/>
    </source>
</evidence>
<reference evidence="13 14" key="1">
    <citation type="journal article" date="2013" name="Environ. Microbiol.">
        <title>Chloride and organic osmolytes: a hybrid strategy to cope with elevated salinities by the moderately halophilic, chloride-dependent bacterium Halobacillus halophilus.</title>
        <authorList>
            <person name="Saum S.H."/>
            <person name="Pfeiffer F."/>
            <person name="Palm P."/>
            <person name="Rampp M."/>
            <person name="Schuster S.C."/>
            <person name="Muller V."/>
            <person name="Oesterhelt D."/>
        </authorList>
    </citation>
    <scope>NUCLEOTIDE SEQUENCE [LARGE SCALE GENOMIC DNA]</scope>
    <source>
        <strain evidence="14">ATCC 35676 / DSM 2266 / JCM 20832 / KCTC 3685 / LMG 17431 / NBRC 102448 / NCIMB 2269</strain>
    </source>
</reference>
<gene>
    <name evidence="13" type="primary">capD1</name>
    <name evidence="13" type="ordered locus">HBHAL_4230</name>
</gene>
<dbReference type="KEGG" id="hhd:HBHAL_4230"/>
<evidence type="ECO:0000256" key="3">
    <source>
        <dbReference type="ARBA" id="ARBA00009381"/>
    </source>
</evidence>
<evidence type="ECO:0000256" key="12">
    <source>
        <dbReference type="SAM" id="MobiDB-lite"/>
    </source>
</evidence>
<dbReference type="GO" id="GO:0103068">
    <property type="term" value="F:leukotriene C4 gamma-glutamyl transferase activity"/>
    <property type="evidence" value="ECO:0007669"/>
    <property type="project" value="UniProtKB-EC"/>
</dbReference>
<dbReference type="NCBIfam" id="TIGR00066">
    <property type="entry name" value="g_glut_trans"/>
    <property type="match status" value="1"/>
</dbReference>
<dbReference type="GO" id="GO:0036374">
    <property type="term" value="F:glutathione hydrolase activity"/>
    <property type="evidence" value="ECO:0007669"/>
    <property type="project" value="UniProtKB-UniRule"/>
</dbReference>
<comment type="catalytic activity">
    <reaction evidence="1 11">
        <text>an S-substituted glutathione + H2O = an S-substituted L-cysteinylglycine + L-glutamate</text>
        <dbReference type="Rhea" id="RHEA:59468"/>
        <dbReference type="ChEBI" id="CHEBI:15377"/>
        <dbReference type="ChEBI" id="CHEBI:29985"/>
        <dbReference type="ChEBI" id="CHEBI:90779"/>
        <dbReference type="ChEBI" id="CHEBI:143103"/>
        <dbReference type="EC" id="3.4.19.13"/>
    </reaction>
</comment>
<protein>
    <recommendedName>
        <fullName evidence="11">Glutathione hydrolase proenzyme</fullName>
        <ecNumber evidence="11">2.3.2.2</ecNumber>
        <ecNumber evidence="11">3.4.19.13</ecNumber>
    </recommendedName>
    <component>
        <recommendedName>
            <fullName evidence="11">Glutathione hydrolase large chain</fullName>
        </recommendedName>
    </component>
    <component>
        <recommendedName>
            <fullName evidence="11">Glutathione hydrolase small chain</fullName>
        </recommendedName>
    </component>
</protein>
<dbReference type="Proteomes" id="UP000007397">
    <property type="component" value="Chromosome"/>
</dbReference>
<dbReference type="Gene3D" id="1.10.246.130">
    <property type="match status" value="1"/>
</dbReference>
<evidence type="ECO:0000256" key="8">
    <source>
        <dbReference type="ARBA" id="ARBA00047417"/>
    </source>
</evidence>
<dbReference type="EC" id="3.4.19.13" evidence="11"/>
<organism evidence="13 14">
    <name type="scientific">Halobacillus halophilus (strain ATCC 35676 / DSM 2266 / JCM 20832 / KCTC 3685 / LMG 17431 / NBRC 102448 / NCIMB 2269)</name>
    <name type="common">Sporosarcina halophila</name>
    <dbReference type="NCBI Taxonomy" id="866895"/>
    <lineage>
        <taxon>Bacteria</taxon>
        <taxon>Bacillati</taxon>
        <taxon>Bacillota</taxon>
        <taxon>Bacilli</taxon>
        <taxon>Bacillales</taxon>
        <taxon>Bacillaceae</taxon>
        <taxon>Halobacillus</taxon>
    </lineage>
</organism>
<dbReference type="InterPro" id="IPR000101">
    <property type="entry name" value="GGT_peptidase"/>
</dbReference>
<comment type="catalytic activity">
    <reaction evidence="8 11">
        <text>an N-terminal (5-L-glutamyl)-[peptide] + an alpha-amino acid = 5-L-glutamyl amino acid + an N-terminal L-alpha-aminoacyl-[peptide]</text>
        <dbReference type="Rhea" id="RHEA:23904"/>
        <dbReference type="Rhea" id="RHEA-COMP:9780"/>
        <dbReference type="Rhea" id="RHEA-COMP:9795"/>
        <dbReference type="ChEBI" id="CHEBI:77644"/>
        <dbReference type="ChEBI" id="CHEBI:78597"/>
        <dbReference type="ChEBI" id="CHEBI:78599"/>
        <dbReference type="ChEBI" id="CHEBI:78608"/>
        <dbReference type="EC" id="2.3.2.2"/>
    </reaction>
</comment>
<dbReference type="PATRIC" id="fig|866895.3.peg.3263"/>
<dbReference type="PANTHER" id="PTHR43199:SF1">
    <property type="entry name" value="GLUTATHIONE HYDROLASE PROENZYME"/>
    <property type="match status" value="1"/>
</dbReference>
<dbReference type="InterPro" id="IPR043138">
    <property type="entry name" value="GGT_lsub"/>
</dbReference>
<feature type="binding site" evidence="10">
    <location>
        <position position="447"/>
    </location>
    <ligand>
        <name>L-glutamate</name>
        <dbReference type="ChEBI" id="CHEBI:29985"/>
    </ligand>
</feature>
<dbReference type="EC" id="2.3.2.2" evidence="11"/>
<comment type="PTM">
    <text evidence="11">Cleaved by autocatalysis into a large and a small subunit.</text>
</comment>
<feature type="binding site" evidence="10">
    <location>
        <position position="116"/>
    </location>
    <ligand>
        <name>L-glutamate</name>
        <dbReference type="ChEBI" id="CHEBI:29985"/>
    </ligand>
</feature>
<comment type="subunit">
    <text evidence="11">This enzyme consists of two polypeptide chains, which are synthesized in precursor form from a single polypeptide.</text>
</comment>
<dbReference type="RefSeq" id="WP_014644460.1">
    <property type="nucleotide sequence ID" value="NC_017668.1"/>
</dbReference>
<evidence type="ECO:0000256" key="11">
    <source>
        <dbReference type="RuleBase" id="RU368036"/>
    </source>
</evidence>